<dbReference type="EMBL" id="MU849999">
    <property type="protein sequence ID" value="KAK2631373.1"/>
    <property type="molecule type" value="Genomic_DNA"/>
</dbReference>
<organism evidence="3 4">
    <name type="scientific">Eucalyptus grandis</name>
    <name type="common">Flooded gum</name>
    <dbReference type="NCBI Taxonomy" id="71139"/>
    <lineage>
        <taxon>Eukaryota</taxon>
        <taxon>Viridiplantae</taxon>
        <taxon>Streptophyta</taxon>
        <taxon>Embryophyta</taxon>
        <taxon>Tracheophyta</taxon>
        <taxon>Spermatophyta</taxon>
        <taxon>Magnoliopsida</taxon>
        <taxon>eudicotyledons</taxon>
        <taxon>Gunneridae</taxon>
        <taxon>Pentapetalae</taxon>
        <taxon>rosids</taxon>
        <taxon>malvids</taxon>
        <taxon>Myrtales</taxon>
        <taxon>Myrtaceae</taxon>
        <taxon>Myrtoideae</taxon>
        <taxon>Eucalypteae</taxon>
        <taxon>Eucalyptus</taxon>
    </lineage>
</organism>
<dbReference type="SUPFAM" id="SSF52058">
    <property type="entry name" value="L domain-like"/>
    <property type="match status" value="1"/>
</dbReference>
<dbReference type="Proteomes" id="UP000030711">
    <property type="component" value="Unassembled WGS sequence"/>
</dbReference>
<comment type="caution">
    <text evidence="3">The sequence shown here is derived from an EMBL/GenBank/DDBJ whole genome shotgun (WGS) entry which is preliminary data.</text>
</comment>
<dbReference type="PANTHER" id="PTHR16083">
    <property type="entry name" value="LEUCINE RICH REPEAT CONTAINING PROTEIN"/>
    <property type="match status" value="1"/>
</dbReference>
<feature type="domain" description="Disease resistance R13L4/SHOC-2-like LRR" evidence="2">
    <location>
        <begin position="5"/>
        <end position="128"/>
    </location>
</feature>
<accession>A0AAD9T968</accession>
<reference evidence="3 4" key="1">
    <citation type="journal article" date="2014" name="Nature">
        <title>The genome of Eucalyptus grandis.</title>
        <authorList>
            <person name="Myburg A.A."/>
            <person name="Grattapaglia D."/>
            <person name="Tuskan G.A."/>
            <person name="Hellsten U."/>
            <person name="Hayes R.D."/>
            <person name="Grimwood J."/>
            <person name="Jenkins J."/>
            <person name="Lindquist E."/>
            <person name="Tice H."/>
            <person name="Bauer D."/>
            <person name="Goodstein D.M."/>
            <person name="Dubchak I."/>
            <person name="Poliakov A."/>
            <person name="Mizrachi E."/>
            <person name="Kullan A.R."/>
            <person name="Hussey S.G."/>
            <person name="Pinard D."/>
            <person name="van der Merwe K."/>
            <person name="Singh P."/>
            <person name="van Jaarsveld I."/>
            <person name="Silva-Junior O.B."/>
            <person name="Togawa R.C."/>
            <person name="Pappas M.R."/>
            <person name="Faria D.A."/>
            <person name="Sansaloni C.P."/>
            <person name="Petroli C.D."/>
            <person name="Yang X."/>
            <person name="Ranjan P."/>
            <person name="Tschaplinski T.J."/>
            <person name="Ye C.Y."/>
            <person name="Li T."/>
            <person name="Sterck L."/>
            <person name="Vanneste K."/>
            <person name="Murat F."/>
            <person name="Soler M."/>
            <person name="Clemente H.S."/>
            <person name="Saidi N."/>
            <person name="Cassan-Wang H."/>
            <person name="Dunand C."/>
            <person name="Hefer C.A."/>
            <person name="Bornberg-Bauer E."/>
            <person name="Kersting A.R."/>
            <person name="Vining K."/>
            <person name="Amarasinghe V."/>
            <person name="Ranik M."/>
            <person name="Naithani S."/>
            <person name="Elser J."/>
            <person name="Boyd A.E."/>
            <person name="Liston A."/>
            <person name="Spatafora J.W."/>
            <person name="Dharmwardhana P."/>
            <person name="Raja R."/>
            <person name="Sullivan C."/>
            <person name="Romanel E."/>
            <person name="Alves-Ferreira M."/>
            <person name="Kulheim C."/>
            <person name="Foley W."/>
            <person name="Carocha V."/>
            <person name="Paiva J."/>
            <person name="Kudrna D."/>
            <person name="Brommonschenkel S.H."/>
            <person name="Pasquali G."/>
            <person name="Byrne M."/>
            <person name="Rigault P."/>
            <person name="Tibbits J."/>
            <person name="Spokevicius A."/>
            <person name="Jones R.C."/>
            <person name="Steane D.A."/>
            <person name="Vaillancourt R.E."/>
            <person name="Potts B.M."/>
            <person name="Joubert F."/>
            <person name="Barry K."/>
            <person name="Pappas G.J."/>
            <person name="Strauss S.H."/>
            <person name="Jaiswal P."/>
            <person name="Grima-Pettenati J."/>
            <person name="Salse J."/>
            <person name="Van de Peer Y."/>
            <person name="Rokhsar D.S."/>
            <person name="Schmutz J."/>
        </authorList>
    </citation>
    <scope>NUCLEOTIDE SEQUENCE [LARGE SCALE GENOMIC DNA]</scope>
    <source>
        <strain evidence="4">cv. BRASUZ1</strain>
        <tissue evidence="3">Leaf extractions</tissue>
    </source>
</reference>
<keyword evidence="1" id="KW-0677">Repeat</keyword>
<dbReference type="InterPro" id="IPR055414">
    <property type="entry name" value="LRR_R13L4/SHOC2-like"/>
</dbReference>
<evidence type="ECO:0000259" key="2">
    <source>
        <dbReference type="Pfam" id="PF23598"/>
    </source>
</evidence>
<proteinExistence type="predicted"/>
<dbReference type="Gene3D" id="3.80.10.10">
    <property type="entry name" value="Ribonuclease Inhibitor"/>
    <property type="match status" value="3"/>
</dbReference>
<feature type="domain" description="Disease resistance R13L4/SHOC-2-like LRR" evidence="2">
    <location>
        <begin position="263"/>
        <end position="361"/>
    </location>
</feature>
<keyword evidence="4" id="KW-1185">Reference proteome</keyword>
<evidence type="ECO:0000313" key="4">
    <source>
        <dbReference type="Proteomes" id="UP000030711"/>
    </source>
</evidence>
<sequence length="459" mass="51998">MATRLKVLDLSYCCMLQEIPELSAFLSLEKLILKWCKMITKLSDSIGILKYLVELDISFTSIVELPNSIVNLESLKVLKIDGSCMQKLPDVIGMMEKLEEIQGEDCRKLEVISSDIMRLPFLRILKLTGTYVGNVPKLTQSSVATRLNVLDLSYSRMLKEIHKLSAFLSLEKLILKGCEMLMKLSDSIGMLKYLVELDVSFTSIVELPNSIVNLKSLKLLKMGGSCMQKLSDAIGMTEKFEEIYGEDCRMLEVIPSDIVATGLKVIDLSYCKMLKEFPELSAFSSLEKLILKGCKMLTKLSESIGMLKYLVKLDVSFTSIVELPNSIVNLKSLKVLKICGSCIRKLPNAIGKMENLEKIYGQDCQMLEVIPSDIMRLPFLRILKLAGTCHMNVPMLTHNLVRISILTCLIKRFGDLQYIESKKCEILFSHNILHVIIYMRSVNYILSFIIRCRSNLRIN</sequence>
<protein>
    <recommendedName>
        <fullName evidence="2">Disease resistance R13L4/SHOC-2-like LRR domain-containing protein</fullName>
    </recommendedName>
</protein>
<gene>
    <name evidence="3" type="ORF">EUGRSUZ_L03006</name>
</gene>
<dbReference type="PANTHER" id="PTHR16083:SF25">
    <property type="entry name" value="C-JID DOMAIN-CONTAINING PROTEIN"/>
    <property type="match status" value="1"/>
</dbReference>
<dbReference type="InterPro" id="IPR032675">
    <property type="entry name" value="LRR_dom_sf"/>
</dbReference>
<dbReference type="AlphaFoldDB" id="A0AAD9T968"/>
<evidence type="ECO:0000313" key="3">
    <source>
        <dbReference type="EMBL" id="KAK2631373.1"/>
    </source>
</evidence>
<dbReference type="Pfam" id="PF23598">
    <property type="entry name" value="LRR_14"/>
    <property type="match status" value="2"/>
</dbReference>
<name>A0AAD9T968_EUCGR</name>
<evidence type="ECO:0000256" key="1">
    <source>
        <dbReference type="ARBA" id="ARBA00022737"/>
    </source>
</evidence>